<evidence type="ECO:0000313" key="3">
    <source>
        <dbReference type="Proteomes" id="UP000192042"/>
    </source>
</evidence>
<dbReference type="KEGG" id="nja:NSJP_2902"/>
<dbReference type="Proteomes" id="UP000192042">
    <property type="component" value="Chromosome I"/>
</dbReference>
<evidence type="ECO:0008006" key="4">
    <source>
        <dbReference type="Google" id="ProtNLM"/>
    </source>
</evidence>
<gene>
    <name evidence="2" type="ORF">NSJP_2902</name>
</gene>
<keyword evidence="1" id="KW-0472">Membrane</keyword>
<evidence type="ECO:0000256" key="1">
    <source>
        <dbReference type="SAM" id="Phobius"/>
    </source>
</evidence>
<name>A0A1W1I885_9BACT</name>
<organism evidence="2 3">
    <name type="scientific">Nitrospira japonica</name>
    <dbReference type="NCBI Taxonomy" id="1325564"/>
    <lineage>
        <taxon>Bacteria</taxon>
        <taxon>Pseudomonadati</taxon>
        <taxon>Nitrospirota</taxon>
        <taxon>Nitrospiria</taxon>
        <taxon>Nitrospirales</taxon>
        <taxon>Nitrospiraceae</taxon>
        <taxon>Nitrospira</taxon>
    </lineage>
</organism>
<feature type="transmembrane region" description="Helical" evidence="1">
    <location>
        <begin position="36"/>
        <end position="56"/>
    </location>
</feature>
<accession>A0A1W1I885</accession>
<proteinExistence type="predicted"/>
<keyword evidence="1" id="KW-1133">Transmembrane helix</keyword>
<reference evidence="2 3" key="1">
    <citation type="submission" date="2017-03" db="EMBL/GenBank/DDBJ databases">
        <authorList>
            <person name="Afonso C.L."/>
            <person name="Miller P.J."/>
            <person name="Scott M.A."/>
            <person name="Spackman E."/>
            <person name="Goraichik I."/>
            <person name="Dimitrov K.M."/>
            <person name="Suarez D.L."/>
            <person name="Swayne D.E."/>
        </authorList>
    </citation>
    <scope>NUCLEOTIDE SEQUENCE [LARGE SCALE GENOMIC DNA]</scope>
    <source>
        <strain evidence="2">Genome sequencing of Nitrospira japonica strain NJ11</strain>
    </source>
</reference>
<keyword evidence="3" id="KW-1185">Reference proteome</keyword>
<protein>
    <recommendedName>
        <fullName evidence="4">DNA methyltransferase</fullName>
    </recommendedName>
</protein>
<sequence length="93" mass="8500">MDTTGLIINLISGAVGGNAAGAAMPDKSLGTLGNSLAGLLGGGVGGAIIEALAPALSQGGDLGSIIGNIAGGGVGGGLLMIVASLVKNAFAKA</sequence>
<dbReference type="RefSeq" id="WP_080887365.1">
    <property type="nucleotide sequence ID" value="NZ_LT828648.1"/>
</dbReference>
<feature type="transmembrane region" description="Helical" evidence="1">
    <location>
        <begin position="62"/>
        <end position="86"/>
    </location>
</feature>
<evidence type="ECO:0000313" key="2">
    <source>
        <dbReference type="EMBL" id="SLM49069.1"/>
    </source>
</evidence>
<dbReference type="AlphaFoldDB" id="A0A1W1I885"/>
<keyword evidence="1" id="KW-0812">Transmembrane</keyword>
<dbReference type="EMBL" id="LT828648">
    <property type="protein sequence ID" value="SLM49069.1"/>
    <property type="molecule type" value="Genomic_DNA"/>
</dbReference>